<reference evidence="9 10" key="1">
    <citation type="journal article" date="2021" name="Int. J. Syst. Evol. Microbiol.">
        <title>Reticulibacter mediterranei gen. nov., sp. nov., within the new family Reticulibacteraceae fam. nov., and Ktedonospora formicarum gen. nov., sp. nov., Ktedonobacter robiniae sp. nov., Dictyobacter formicarum sp. nov. and Dictyobacter arantiisoli sp. nov., belonging to the class Ktedonobacteria.</title>
        <authorList>
            <person name="Yabe S."/>
            <person name="Zheng Y."/>
            <person name="Wang C.M."/>
            <person name="Sakai Y."/>
            <person name="Abe K."/>
            <person name="Yokota A."/>
            <person name="Donadio S."/>
            <person name="Cavaletti L."/>
            <person name="Monciardini P."/>
        </authorList>
    </citation>
    <scope>NUCLEOTIDE SEQUENCE [LARGE SCALE GENOMIC DNA]</scope>
    <source>
        <strain evidence="9 10">SOSP1-9</strain>
    </source>
</reference>
<feature type="transmembrane region" description="Helical" evidence="7">
    <location>
        <begin position="839"/>
        <end position="865"/>
    </location>
</feature>
<dbReference type="RefSeq" id="WP_201365936.1">
    <property type="nucleotide sequence ID" value="NZ_BNJJ01000023.1"/>
</dbReference>
<proteinExistence type="inferred from homology"/>
<keyword evidence="5 7" id="KW-0472">Membrane</keyword>
<dbReference type="Pfam" id="PF02687">
    <property type="entry name" value="FtsX"/>
    <property type="match status" value="2"/>
</dbReference>
<evidence type="ECO:0000256" key="5">
    <source>
        <dbReference type="ARBA" id="ARBA00023136"/>
    </source>
</evidence>
<feature type="transmembrane region" description="Helical" evidence="7">
    <location>
        <begin position="591"/>
        <end position="610"/>
    </location>
</feature>
<gene>
    <name evidence="9" type="ORF">KSZ_63480</name>
</gene>
<evidence type="ECO:0000313" key="9">
    <source>
        <dbReference type="EMBL" id="GHO88342.1"/>
    </source>
</evidence>
<keyword evidence="10" id="KW-1185">Reference proteome</keyword>
<evidence type="ECO:0000256" key="4">
    <source>
        <dbReference type="ARBA" id="ARBA00022989"/>
    </source>
</evidence>
<protein>
    <recommendedName>
        <fullName evidence="8">ABC3 transporter permease C-terminal domain-containing protein</fullName>
    </recommendedName>
</protein>
<feature type="transmembrane region" description="Helical" evidence="7">
    <location>
        <begin position="528"/>
        <end position="551"/>
    </location>
</feature>
<keyword evidence="4 7" id="KW-1133">Transmembrane helix</keyword>
<comment type="caution">
    <text evidence="9">The sequence shown here is derived from an EMBL/GenBank/DDBJ whole genome shotgun (WGS) entry which is preliminary data.</text>
</comment>
<evidence type="ECO:0000256" key="7">
    <source>
        <dbReference type="SAM" id="Phobius"/>
    </source>
</evidence>
<dbReference type="PANTHER" id="PTHR30572:SF4">
    <property type="entry name" value="ABC TRANSPORTER PERMEASE YTRF"/>
    <property type="match status" value="1"/>
</dbReference>
<organism evidence="9 10">
    <name type="scientific">Dictyobacter formicarum</name>
    <dbReference type="NCBI Taxonomy" id="2778368"/>
    <lineage>
        <taxon>Bacteria</taxon>
        <taxon>Bacillati</taxon>
        <taxon>Chloroflexota</taxon>
        <taxon>Ktedonobacteria</taxon>
        <taxon>Ktedonobacterales</taxon>
        <taxon>Dictyobacteraceae</taxon>
        <taxon>Dictyobacter</taxon>
    </lineage>
</organism>
<dbReference type="InterPro" id="IPR050250">
    <property type="entry name" value="Macrolide_Exporter_MacB"/>
</dbReference>
<evidence type="ECO:0000256" key="2">
    <source>
        <dbReference type="ARBA" id="ARBA00022475"/>
    </source>
</evidence>
<dbReference type="PANTHER" id="PTHR30572">
    <property type="entry name" value="MEMBRANE COMPONENT OF TRANSPORTER-RELATED"/>
    <property type="match status" value="1"/>
</dbReference>
<sequence length="992" mass="107918">MSSVFTLAVWQLRRTKWLLCIVGLGVLAAVVFVCVAPIYAKIAATAGLRSELKASLDNSNITVTAQTNRPFLDRIQAAGNIIGGDARSLLSHYQDNQQARFSVSTDPLPMLVGQPGSNQFKITGNNLTINGADLESGSQHVQLISGRLPQVVVKAHNDVDQTIEVVLTPEAMQSLHVQLGAVLHVEVDITRNYMLLKEVSLPLKVVGTIKSPENTPYWRGTLFNPAQVDKNGSDSRINYYALTANETLISTLSQLIPLSDKPGTSQNIDSSTLTTPASPLHISWFYALNPDAIQSDQLNSLLTTLNVFQGTGGTDNMLSQQYGISNIQTTVPVNNLSHYQDQIAIAQLPSTGLMLVIFLLLLYFVSLMTDLLVERQAAALAILRSRGASRGQVFGSLLLQGGGLALLALILGPLLALPMSRLLGHWLLPAQDYPAIDLILRDPWLLLLSVSGYALVTVLVVVIVLVFAINHMTALDVLAIRRESSRTTRRPFWLRMNLDVMAIVLMVVGYLISTYLTNTNVLDAKLRLVLLSPLVLARTVCTILAAILVFLRFFPSMLHLGSWLATRRSRGASSMVALAQLARSPRQSVRMTMLLSLATAFSMFSLIFYASQVQRANDVALHTVGADFKATLASNATLATLPQTLASYQHLAGVRGVTIGTHTSMQLGEQQGDVNVLAVDADTYAQAVAWPADNSSQSLSALMRQLSAQRADAINKKEIPAIVDQSFEQKYPLKVGDKFTLSDPNDIDTPFYFRVIAQVQQIPTQTTPIGVLVDAKSYGSIYNIKLNKNGGGPFQLSTIWLRTSDNIEDLQAIRSVLQSQTADMSDRRQMVDSLHKEPLYLQVMGILALGPLVALLLILIGNLVASWLSARDRLTNFALLRALGASPRNIASTLTWEQSIIYATAIILGVLFGALLSWMVVPALLFTSAPGQQLTSDEFFFAQNIPPIQIIIPTLLGIGLALLVAICILALGMMVRIVSSPSMAMTLRLNED</sequence>
<feature type="transmembrane region" description="Helical" evidence="7">
    <location>
        <begin position="444"/>
        <end position="471"/>
    </location>
</feature>
<feature type="transmembrane region" description="Helical" evidence="7">
    <location>
        <begin position="393"/>
        <end position="417"/>
    </location>
</feature>
<dbReference type="Proteomes" id="UP000635565">
    <property type="component" value="Unassembled WGS sequence"/>
</dbReference>
<evidence type="ECO:0000256" key="1">
    <source>
        <dbReference type="ARBA" id="ARBA00004651"/>
    </source>
</evidence>
<evidence type="ECO:0000256" key="3">
    <source>
        <dbReference type="ARBA" id="ARBA00022692"/>
    </source>
</evidence>
<evidence type="ECO:0000259" key="8">
    <source>
        <dbReference type="Pfam" id="PF02687"/>
    </source>
</evidence>
<accession>A0ABQ3VR40</accession>
<feature type="transmembrane region" description="Helical" evidence="7">
    <location>
        <begin position="352"/>
        <end position="373"/>
    </location>
</feature>
<keyword evidence="3 7" id="KW-0812">Transmembrane</keyword>
<feature type="domain" description="ABC3 transporter permease C-terminal" evidence="8">
    <location>
        <begin position="851"/>
        <end position="968"/>
    </location>
</feature>
<evidence type="ECO:0000256" key="6">
    <source>
        <dbReference type="ARBA" id="ARBA00038076"/>
    </source>
</evidence>
<feature type="transmembrane region" description="Helical" evidence="7">
    <location>
        <begin position="17"/>
        <end position="40"/>
    </location>
</feature>
<keyword evidence="2" id="KW-1003">Cell membrane</keyword>
<comment type="subcellular location">
    <subcellularLocation>
        <location evidence="1">Cell membrane</location>
        <topology evidence="1">Multi-pass membrane protein</topology>
    </subcellularLocation>
</comment>
<feature type="transmembrane region" description="Helical" evidence="7">
    <location>
        <begin position="900"/>
        <end position="921"/>
    </location>
</feature>
<feature type="transmembrane region" description="Helical" evidence="7">
    <location>
        <begin position="950"/>
        <end position="975"/>
    </location>
</feature>
<feature type="domain" description="ABC3 transporter permease C-terminal" evidence="8">
    <location>
        <begin position="353"/>
        <end position="469"/>
    </location>
</feature>
<comment type="similarity">
    <text evidence="6">Belongs to the ABC-4 integral membrane protein family.</text>
</comment>
<name>A0ABQ3VR40_9CHLR</name>
<feature type="transmembrane region" description="Helical" evidence="7">
    <location>
        <begin position="492"/>
        <end position="516"/>
    </location>
</feature>
<evidence type="ECO:0000313" key="10">
    <source>
        <dbReference type="Proteomes" id="UP000635565"/>
    </source>
</evidence>
<dbReference type="InterPro" id="IPR003838">
    <property type="entry name" value="ABC3_permease_C"/>
</dbReference>
<dbReference type="EMBL" id="BNJJ01000023">
    <property type="protein sequence ID" value="GHO88342.1"/>
    <property type="molecule type" value="Genomic_DNA"/>
</dbReference>